<keyword evidence="1" id="KW-1133">Transmembrane helix</keyword>
<accession>A0A918SXF8</accession>
<name>A0A918SXF8_9GAMM</name>
<sequence>MAEIKIEKKKSIWPWILGALLVLLAIWAFTQMGDREEVEAAAVAPVEAPVAEAPVAVEPVGAVEPVETTANAAALLPVATVLAGPAGFVGQEISGTARVTDVPTDRGFWIEQDGQRIFAVIAKGPNMEEAINVNAGQEIMINGAAVHDPSTLAQLGGTLDAEAQKLVTGQQAFLLVEPSDITIVSR</sequence>
<keyword evidence="1" id="KW-0812">Transmembrane</keyword>
<keyword evidence="1" id="KW-0472">Membrane</keyword>
<dbReference type="EMBL" id="BMYD01000001">
    <property type="protein sequence ID" value="GHA73961.1"/>
    <property type="molecule type" value="Genomic_DNA"/>
</dbReference>
<reference evidence="2" key="2">
    <citation type="submission" date="2020-09" db="EMBL/GenBank/DDBJ databases">
        <authorList>
            <person name="Sun Q."/>
            <person name="Kim S."/>
        </authorList>
    </citation>
    <scope>NUCLEOTIDE SEQUENCE</scope>
    <source>
        <strain evidence="2">KCTC 23077</strain>
    </source>
</reference>
<evidence type="ECO:0000313" key="3">
    <source>
        <dbReference type="Proteomes" id="UP000646426"/>
    </source>
</evidence>
<organism evidence="2 3">
    <name type="scientific">Cognatilysobacter bugurensis</name>
    <dbReference type="NCBI Taxonomy" id="543356"/>
    <lineage>
        <taxon>Bacteria</taxon>
        <taxon>Pseudomonadati</taxon>
        <taxon>Pseudomonadota</taxon>
        <taxon>Gammaproteobacteria</taxon>
        <taxon>Lysobacterales</taxon>
        <taxon>Lysobacteraceae</taxon>
        <taxon>Cognatilysobacter</taxon>
    </lineage>
</organism>
<dbReference type="RefSeq" id="WP_189453642.1">
    <property type="nucleotide sequence ID" value="NZ_BMYD01000001.1"/>
</dbReference>
<keyword evidence="3" id="KW-1185">Reference proteome</keyword>
<comment type="caution">
    <text evidence="2">The sequence shown here is derived from an EMBL/GenBank/DDBJ whole genome shotgun (WGS) entry which is preliminary data.</text>
</comment>
<proteinExistence type="predicted"/>
<evidence type="ECO:0000256" key="1">
    <source>
        <dbReference type="SAM" id="Phobius"/>
    </source>
</evidence>
<dbReference type="AlphaFoldDB" id="A0A918SXF8"/>
<gene>
    <name evidence="2" type="ORF">GCM10007067_08570</name>
</gene>
<reference evidence="2" key="1">
    <citation type="journal article" date="2014" name="Int. J. Syst. Evol. Microbiol.">
        <title>Complete genome sequence of Corynebacterium casei LMG S-19264T (=DSM 44701T), isolated from a smear-ripened cheese.</title>
        <authorList>
            <consortium name="US DOE Joint Genome Institute (JGI-PGF)"/>
            <person name="Walter F."/>
            <person name="Albersmeier A."/>
            <person name="Kalinowski J."/>
            <person name="Ruckert C."/>
        </authorList>
    </citation>
    <scope>NUCLEOTIDE SEQUENCE</scope>
    <source>
        <strain evidence="2">KCTC 23077</strain>
    </source>
</reference>
<evidence type="ECO:0000313" key="2">
    <source>
        <dbReference type="EMBL" id="GHA73961.1"/>
    </source>
</evidence>
<protein>
    <submittedName>
        <fullName evidence="2">Uncharacterized protein</fullName>
    </submittedName>
</protein>
<dbReference type="Proteomes" id="UP000646426">
    <property type="component" value="Unassembled WGS sequence"/>
</dbReference>
<feature type="transmembrane region" description="Helical" evidence="1">
    <location>
        <begin position="12"/>
        <end position="30"/>
    </location>
</feature>